<name>A0A4Q1BP86_TREME</name>
<gene>
    <name evidence="2" type="ORF">M231_03048</name>
</gene>
<dbReference type="AlphaFoldDB" id="A0A4Q1BP86"/>
<reference evidence="2 3" key="1">
    <citation type="submission" date="2016-06" db="EMBL/GenBank/DDBJ databases">
        <title>Evolution of pathogenesis and genome organization in the Tremellales.</title>
        <authorList>
            <person name="Cuomo C."/>
            <person name="Litvintseva A."/>
            <person name="Heitman J."/>
            <person name="Chen Y."/>
            <person name="Sun S."/>
            <person name="Springer D."/>
            <person name="Dromer F."/>
            <person name="Young S."/>
            <person name="Zeng Q."/>
            <person name="Chapman S."/>
            <person name="Gujja S."/>
            <person name="Saif S."/>
            <person name="Birren B."/>
        </authorList>
    </citation>
    <scope>NUCLEOTIDE SEQUENCE [LARGE SCALE GENOMIC DNA]</scope>
    <source>
        <strain evidence="2 3">ATCC 28783</strain>
    </source>
</reference>
<comment type="caution">
    <text evidence="2">The sequence shown here is derived from an EMBL/GenBank/DDBJ whole genome shotgun (WGS) entry which is preliminary data.</text>
</comment>
<dbReference type="Proteomes" id="UP000289152">
    <property type="component" value="Unassembled WGS sequence"/>
</dbReference>
<dbReference type="OrthoDB" id="9626941at2759"/>
<evidence type="ECO:0000313" key="3">
    <source>
        <dbReference type="Proteomes" id="UP000289152"/>
    </source>
</evidence>
<organism evidence="2 3">
    <name type="scientific">Tremella mesenterica</name>
    <name type="common">Jelly fungus</name>
    <dbReference type="NCBI Taxonomy" id="5217"/>
    <lineage>
        <taxon>Eukaryota</taxon>
        <taxon>Fungi</taxon>
        <taxon>Dikarya</taxon>
        <taxon>Basidiomycota</taxon>
        <taxon>Agaricomycotina</taxon>
        <taxon>Tremellomycetes</taxon>
        <taxon>Tremellales</taxon>
        <taxon>Tremellaceae</taxon>
        <taxon>Tremella</taxon>
    </lineage>
</organism>
<evidence type="ECO:0000256" key="1">
    <source>
        <dbReference type="SAM" id="MobiDB-lite"/>
    </source>
</evidence>
<feature type="region of interest" description="Disordered" evidence="1">
    <location>
        <begin position="56"/>
        <end position="75"/>
    </location>
</feature>
<dbReference type="EMBL" id="SDIL01000028">
    <property type="protein sequence ID" value="RXK39693.1"/>
    <property type="molecule type" value="Genomic_DNA"/>
</dbReference>
<protein>
    <submittedName>
        <fullName evidence="2">Uncharacterized protein</fullName>
    </submittedName>
</protein>
<evidence type="ECO:0000313" key="2">
    <source>
        <dbReference type="EMBL" id="RXK39693.1"/>
    </source>
</evidence>
<sequence>MTQEGETERQDEAGFFNLLVKSVFEPGPNAAVIMGQRLIEQWFVIQVIEVPARPDNMPTYQGSMSIPVTENKKDR</sequence>
<feature type="compositionally biased region" description="Polar residues" evidence="1">
    <location>
        <begin position="58"/>
        <end position="68"/>
    </location>
</feature>
<proteinExistence type="predicted"/>
<dbReference type="InParanoid" id="A0A4Q1BP86"/>
<keyword evidence="3" id="KW-1185">Reference proteome</keyword>
<accession>A0A4Q1BP86</accession>